<protein>
    <submittedName>
        <fullName evidence="2">Uncharacterized protein</fullName>
    </submittedName>
</protein>
<dbReference type="Proteomes" id="UP000317355">
    <property type="component" value="Unassembled WGS sequence"/>
</dbReference>
<proteinExistence type="predicted"/>
<name>A0A558DC72_9GAMM</name>
<dbReference type="EMBL" id="VMRY01000009">
    <property type="protein sequence ID" value="TVT58625.1"/>
    <property type="molecule type" value="Genomic_DNA"/>
</dbReference>
<organism evidence="2 3">
    <name type="scientific">Sedimenticola thiotaurini</name>
    <dbReference type="NCBI Taxonomy" id="1543721"/>
    <lineage>
        <taxon>Bacteria</taxon>
        <taxon>Pseudomonadati</taxon>
        <taxon>Pseudomonadota</taxon>
        <taxon>Gammaproteobacteria</taxon>
        <taxon>Chromatiales</taxon>
        <taxon>Sedimenticolaceae</taxon>
        <taxon>Sedimenticola</taxon>
    </lineage>
</organism>
<keyword evidence="1" id="KW-0812">Transmembrane</keyword>
<keyword evidence="1" id="KW-1133">Transmembrane helix</keyword>
<accession>A0A558DC72</accession>
<comment type="caution">
    <text evidence="2">The sequence shown here is derived from an EMBL/GenBank/DDBJ whole genome shotgun (WGS) entry which is preliminary data.</text>
</comment>
<feature type="transmembrane region" description="Helical" evidence="1">
    <location>
        <begin position="34"/>
        <end position="56"/>
    </location>
</feature>
<evidence type="ECO:0000313" key="3">
    <source>
        <dbReference type="Proteomes" id="UP000317355"/>
    </source>
</evidence>
<sequence>MNAFRASGRPVLFLVLLCVTLGLLFSLLGSEVGLILITAGLGALVLFILLGTTLGCRLQIK</sequence>
<reference evidence="2 3" key="1">
    <citation type="submission" date="2019-07" db="EMBL/GenBank/DDBJ databases">
        <title>The pathways for chlorine oxyanion respiration interact through the shared metabolite chlorate.</title>
        <authorList>
            <person name="Barnum T.P."/>
            <person name="Cheng Y."/>
            <person name="Hill K.A."/>
            <person name="Lucas L.N."/>
            <person name="Carlson H.K."/>
            <person name="Coates J.D."/>
        </authorList>
    </citation>
    <scope>NUCLEOTIDE SEQUENCE [LARGE SCALE GENOMIC DNA]</scope>
    <source>
        <strain evidence="2">BK-3</strain>
    </source>
</reference>
<keyword evidence="1" id="KW-0472">Membrane</keyword>
<gene>
    <name evidence="2" type="ORF">FHK82_04465</name>
</gene>
<feature type="transmembrane region" description="Helical" evidence="1">
    <location>
        <begin position="12"/>
        <end position="28"/>
    </location>
</feature>
<dbReference type="AlphaFoldDB" id="A0A558DC72"/>
<evidence type="ECO:0000313" key="2">
    <source>
        <dbReference type="EMBL" id="TVT58625.1"/>
    </source>
</evidence>
<evidence type="ECO:0000256" key="1">
    <source>
        <dbReference type="SAM" id="Phobius"/>
    </source>
</evidence>